<dbReference type="Proteomes" id="UP001159427">
    <property type="component" value="Unassembled WGS sequence"/>
</dbReference>
<comment type="caution">
    <text evidence="1">The sequence shown here is derived from an EMBL/GenBank/DDBJ whole genome shotgun (WGS) entry which is preliminary data.</text>
</comment>
<dbReference type="EMBL" id="CALNXI010002408">
    <property type="protein sequence ID" value="CAH3187327.1"/>
    <property type="molecule type" value="Genomic_DNA"/>
</dbReference>
<proteinExistence type="predicted"/>
<evidence type="ECO:0000313" key="2">
    <source>
        <dbReference type="EMBL" id="CAH3192966.1"/>
    </source>
</evidence>
<sequence length="94" mass="10123">MTPTPTASPSHSTVAAMSSSVSVKSSTSVVPTKTTLTKSCVSVSFVLNFQWNDSYASNNSREFKLLKLGMAIVVSGSVIYNESCIISRFRIDHT</sequence>
<gene>
    <name evidence="1" type="ORF">PEVE_00017568</name>
    <name evidence="2" type="ORF">PEVE_00024936</name>
</gene>
<keyword evidence="3" id="KW-1185">Reference proteome</keyword>
<name>A0ABN8S6H5_9CNID</name>
<organism evidence="1 3">
    <name type="scientific">Porites evermanni</name>
    <dbReference type="NCBI Taxonomy" id="104178"/>
    <lineage>
        <taxon>Eukaryota</taxon>
        <taxon>Metazoa</taxon>
        <taxon>Cnidaria</taxon>
        <taxon>Anthozoa</taxon>
        <taxon>Hexacorallia</taxon>
        <taxon>Scleractinia</taxon>
        <taxon>Fungiina</taxon>
        <taxon>Poritidae</taxon>
        <taxon>Porites</taxon>
    </lineage>
</organism>
<reference evidence="1 3" key="1">
    <citation type="submission" date="2022-05" db="EMBL/GenBank/DDBJ databases">
        <authorList>
            <consortium name="Genoscope - CEA"/>
            <person name="William W."/>
        </authorList>
    </citation>
    <scope>NUCLEOTIDE SEQUENCE [LARGE SCALE GENOMIC DNA]</scope>
</reference>
<accession>A0ABN8S6H5</accession>
<feature type="non-terminal residue" evidence="1">
    <location>
        <position position="94"/>
    </location>
</feature>
<evidence type="ECO:0000313" key="3">
    <source>
        <dbReference type="Proteomes" id="UP001159427"/>
    </source>
</evidence>
<dbReference type="EMBL" id="CALNXI010003343">
    <property type="protein sequence ID" value="CAH3192966.1"/>
    <property type="molecule type" value="Genomic_DNA"/>
</dbReference>
<evidence type="ECO:0000313" key="1">
    <source>
        <dbReference type="EMBL" id="CAH3187327.1"/>
    </source>
</evidence>
<protein>
    <submittedName>
        <fullName evidence="1">Uncharacterized protein</fullName>
    </submittedName>
</protein>